<proteinExistence type="predicted"/>
<feature type="transmembrane region" description="Helical" evidence="1">
    <location>
        <begin position="155"/>
        <end position="177"/>
    </location>
</feature>
<sequence>MKKYFNLTGFYPFERKQFEDFLNDMAKKGYHLKSFNSFFSEYEENNDEIYYHVAIKEKKNMIFNEPCDESYMTFFEDNGYHFIDKQGIFYVFATDKPCEMYTDEQIDEEVIKKQSINGFKNYIISLVIFLLLGGFFGFLTLSFDDLLSTENILDFYFLRINIIFIGCCRLFFIYYFMKKEVHYSYHLSLIRDYCLTFVVMLLIVGNEFFTRNFIYLPLFLLILSLILAIVICIYGYKKSNPILLQKYALFLFIMFVGLGICGQMKKINNKSSYIKPAFSLIQDYQISNDSHSIVIDYYEYQKENKTIKYVNILDHQKSLDILNLYLQDHYTKYQKHQIDGYLIYQTPISTIIYKNHQFIEMKKIENQQFKQFLIYLNW</sequence>
<comment type="caution">
    <text evidence="2">The sequence shown here is derived from an EMBL/GenBank/DDBJ whole genome shotgun (WGS) entry which is preliminary data.</text>
</comment>
<keyword evidence="1" id="KW-0472">Membrane</keyword>
<dbReference type="InterPro" id="IPR021359">
    <property type="entry name" value="DUF2812"/>
</dbReference>
<dbReference type="Proteomes" id="UP000295515">
    <property type="component" value="Unassembled WGS sequence"/>
</dbReference>
<protein>
    <submittedName>
        <fullName evidence="2">Uncharacterized protein DUF2812</fullName>
    </submittedName>
</protein>
<dbReference type="GeneID" id="98915433"/>
<keyword evidence="3" id="KW-1185">Reference proteome</keyword>
<feature type="transmembrane region" description="Helical" evidence="1">
    <location>
        <begin position="247"/>
        <end position="265"/>
    </location>
</feature>
<feature type="transmembrane region" description="Helical" evidence="1">
    <location>
        <begin position="214"/>
        <end position="235"/>
    </location>
</feature>
<dbReference type="Pfam" id="PF11193">
    <property type="entry name" value="DUF2812"/>
    <property type="match status" value="1"/>
</dbReference>
<evidence type="ECO:0000313" key="3">
    <source>
        <dbReference type="Proteomes" id="UP000295515"/>
    </source>
</evidence>
<keyword evidence="1" id="KW-1133">Transmembrane helix</keyword>
<keyword evidence="1" id="KW-0812">Transmembrane</keyword>
<evidence type="ECO:0000313" key="2">
    <source>
        <dbReference type="EMBL" id="TCV99356.1"/>
    </source>
</evidence>
<feature type="transmembrane region" description="Helical" evidence="1">
    <location>
        <begin position="122"/>
        <end position="143"/>
    </location>
</feature>
<evidence type="ECO:0000256" key="1">
    <source>
        <dbReference type="SAM" id="Phobius"/>
    </source>
</evidence>
<dbReference type="AlphaFoldDB" id="A0A4R3Z126"/>
<dbReference type="RefSeq" id="WP_066445367.1">
    <property type="nucleotide sequence ID" value="NZ_JANKBF010000011.1"/>
</dbReference>
<feature type="transmembrane region" description="Helical" evidence="1">
    <location>
        <begin position="189"/>
        <end position="208"/>
    </location>
</feature>
<dbReference type="EMBL" id="SMCQ01000010">
    <property type="protein sequence ID" value="TCV99356.1"/>
    <property type="molecule type" value="Genomic_DNA"/>
</dbReference>
<organism evidence="2 3">
    <name type="scientific">Longibaculum muris</name>
    <dbReference type="NCBI Taxonomy" id="1796628"/>
    <lineage>
        <taxon>Bacteria</taxon>
        <taxon>Bacillati</taxon>
        <taxon>Bacillota</taxon>
        <taxon>Erysipelotrichia</taxon>
        <taxon>Erysipelotrichales</taxon>
        <taxon>Coprobacillaceae</taxon>
        <taxon>Longibaculum</taxon>
    </lineage>
</organism>
<name>A0A4R3Z126_9FIRM</name>
<reference evidence="2 3" key="1">
    <citation type="submission" date="2019-03" db="EMBL/GenBank/DDBJ databases">
        <title>Genomic Encyclopedia of Type Strains, Phase IV (KMG-IV): sequencing the most valuable type-strain genomes for metagenomic binning, comparative biology and taxonomic classification.</title>
        <authorList>
            <person name="Goeker M."/>
        </authorList>
    </citation>
    <scope>NUCLEOTIDE SEQUENCE [LARGE SCALE GENOMIC DNA]</scope>
    <source>
        <strain evidence="2 3">DSM 29487</strain>
    </source>
</reference>
<gene>
    <name evidence="2" type="ORF">EDD60_11048</name>
</gene>
<accession>A0A4R3Z126</accession>